<name>A0ACC6JDS7_9FLAO</name>
<dbReference type="Proteomes" id="UP001184833">
    <property type="component" value="Unassembled WGS sequence"/>
</dbReference>
<proteinExistence type="predicted"/>
<dbReference type="EMBL" id="JAVDQX010000007">
    <property type="protein sequence ID" value="MDR6461126.1"/>
    <property type="molecule type" value="Genomic_DNA"/>
</dbReference>
<organism evidence="1 2">
    <name type="scientific">Chryseobacterium vietnamense</name>
    <dbReference type="NCBI Taxonomy" id="866785"/>
    <lineage>
        <taxon>Bacteria</taxon>
        <taxon>Pseudomonadati</taxon>
        <taxon>Bacteroidota</taxon>
        <taxon>Flavobacteriia</taxon>
        <taxon>Flavobacteriales</taxon>
        <taxon>Weeksellaceae</taxon>
        <taxon>Chryseobacterium group</taxon>
        <taxon>Chryseobacterium</taxon>
    </lineage>
</organism>
<evidence type="ECO:0000313" key="2">
    <source>
        <dbReference type="Proteomes" id="UP001184833"/>
    </source>
</evidence>
<reference evidence="1" key="1">
    <citation type="submission" date="2023-07" db="EMBL/GenBank/DDBJ databases">
        <title>Sorghum-associated microbial communities from plants grown in Nebraska, USA.</title>
        <authorList>
            <person name="Schachtman D."/>
        </authorList>
    </citation>
    <scope>NUCLEOTIDE SEQUENCE</scope>
    <source>
        <strain evidence="1">DS2329</strain>
    </source>
</reference>
<accession>A0ACC6JDS7</accession>
<protein>
    <submittedName>
        <fullName evidence="1">Uncharacterized protein</fullName>
    </submittedName>
</protein>
<evidence type="ECO:0000313" key="1">
    <source>
        <dbReference type="EMBL" id="MDR6461126.1"/>
    </source>
</evidence>
<sequence>MYKFFLILFLSVSLQLSSQINTQLLANSSWTRVKFSMLDGSRDLLQMPSQVLVWKIKGNNLCLFTDALILDKASCMDFKLEKELMKTSDLAGYQIEKLTADSLVVIQRIVGIDSPDKIKKTWFIKSSIVLNNFVKEKKNDSIIIASKNFTPSLKRNIISEILENYSQKDFFYNFSSKGNILIFPKKQKVEVETEYKDETKANQKGIAFFKTTIEKNYHLWDLTGFESFEKIIIPYEMSIKNGNRSGLSTMGIRFYGFSNDAKEFPVFTKNKFASTDNFNKGMDALNKQKFDNAIYFFNEAYDNDNTNTDALYNIVSISLAQNKSDIACTALKKLNDLEQTEGAKLYNEKCAGK</sequence>
<gene>
    <name evidence="1" type="ORF">J2786_004279</name>
</gene>
<comment type="caution">
    <text evidence="1">The sequence shown here is derived from an EMBL/GenBank/DDBJ whole genome shotgun (WGS) entry which is preliminary data.</text>
</comment>
<keyword evidence="2" id="KW-1185">Reference proteome</keyword>